<feature type="domain" description="HTH araC/xylS-type" evidence="4">
    <location>
        <begin position="187"/>
        <end position="289"/>
    </location>
</feature>
<dbReference type="EMBL" id="VDCQ01000069">
    <property type="protein sequence ID" value="TNJ61922.1"/>
    <property type="molecule type" value="Genomic_DNA"/>
</dbReference>
<keyword evidence="1" id="KW-0805">Transcription regulation</keyword>
<proteinExistence type="predicted"/>
<dbReference type="AlphaFoldDB" id="A0A5C4SYU4"/>
<keyword evidence="2" id="KW-0238">DNA-binding</keyword>
<dbReference type="GO" id="GO:0003700">
    <property type="term" value="F:DNA-binding transcription factor activity"/>
    <property type="evidence" value="ECO:0007669"/>
    <property type="project" value="InterPro"/>
</dbReference>
<dbReference type="InterPro" id="IPR050204">
    <property type="entry name" value="AraC_XylS_family_regulators"/>
</dbReference>
<dbReference type="PANTHER" id="PTHR46796">
    <property type="entry name" value="HTH-TYPE TRANSCRIPTIONAL ACTIVATOR RHAS-RELATED"/>
    <property type="match status" value="1"/>
</dbReference>
<dbReference type="InterPro" id="IPR018060">
    <property type="entry name" value="HTH_AraC"/>
</dbReference>
<accession>A0A5C4SYU4</accession>
<organism evidence="5 6">
    <name type="scientific">Paenibacillus hemerocallicola</name>
    <dbReference type="NCBI Taxonomy" id="1172614"/>
    <lineage>
        <taxon>Bacteria</taxon>
        <taxon>Bacillati</taxon>
        <taxon>Bacillota</taxon>
        <taxon>Bacilli</taxon>
        <taxon>Bacillales</taxon>
        <taxon>Paenibacillaceae</taxon>
        <taxon>Paenibacillus</taxon>
    </lineage>
</organism>
<evidence type="ECO:0000256" key="2">
    <source>
        <dbReference type="ARBA" id="ARBA00023125"/>
    </source>
</evidence>
<evidence type="ECO:0000259" key="4">
    <source>
        <dbReference type="PROSITE" id="PS01124"/>
    </source>
</evidence>
<evidence type="ECO:0000313" key="5">
    <source>
        <dbReference type="EMBL" id="TNJ61922.1"/>
    </source>
</evidence>
<dbReference type="Pfam" id="PF20240">
    <property type="entry name" value="DUF6597"/>
    <property type="match status" value="1"/>
</dbReference>
<dbReference type="SMART" id="SM00342">
    <property type="entry name" value="HTH_ARAC"/>
    <property type="match status" value="1"/>
</dbReference>
<evidence type="ECO:0000256" key="3">
    <source>
        <dbReference type="ARBA" id="ARBA00023163"/>
    </source>
</evidence>
<protein>
    <submittedName>
        <fullName evidence="5">Helix-turn-helix domain-containing protein</fullName>
    </submittedName>
</protein>
<evidence type="ECO:0000313" key="6">
    <source>
        <dbReference type="Proteomes" id="UP000307943"/>
    </source>
</evidence>
<name>A0A5C4SYU4_9BACL</name>
<comment type="caution">
    <text evidence="5">The sequence shown here is derived from an EMBL/GenBank/DDBJ whole genome shotgun (WGS) entry which is preliminary data.</text>
</comment>
<dbReference type="SUPFAM" id="SSF46689">
    <property type="entry name" value="Homeodomain-like"/>
    <property type="match status" value="1"/>
</dbReference>
<dbReference type="Pfam" id="PF12833">
    <property type="entry name" value="HTH_18"/>
    <property type="match status" value="1"/>
</dbReference>
<dbReference type="Proteomes" id="UP000307943">
    <property type="component" value="Unassembled WGS sequence"/>
</dbReference>
<sequence length="301" mass="33887">MNVLKNEERRSAALVQSSAAYMHSAVPVTLMQMRMYTPALPLSLFVDCFWYLSGYRPSHAKELTFPDGSVEIVIDLRGDPIRLFDREDRELDFGGAVLCGPHSDYFIIDTADEAEVVGIHFKPGGAYPFLNLPLYELHNAHVSLDLLWGASARELREELLEAATIDDKFGILAKRLMALAAKPLVPQPSVRYALDKLRDCSFTGTVADVVGEIGMSHNRFNQIYKAEVGMSQKRSSRLFRFQQVLHLIGSGREIDWSAVALHCGYYDQAHFIKDFQSFSGINPSVYRPLPGRHHNHAVYRA</sequence>
<dbReference type="InterPro" id="IPR046532">
    <property type="entry name" value="DUF6597"/>
</dbReference>
<evidence type="ECO:0000256" key="1">
    <source>
        <dbReference type="ARBA" id="ARBA00023015"/>
    </source>
</evidence>
<dbReference type="RefSeq" id="WP_139606556.1">
    <property type="nucleotide sequence ID" value="NZ_VDCQ01000069.1"/>
</dbReference>
<dbReference type="InterPro" id="IPR009057">
    <property type="entry name" value="Homeodomain-like_sf"/>
</dbReference>
<reference evidence="5 6" key="1">
    <citation type="submission" date="2019-05" db="EMBL/GenBank/DDBJ databases">
        <title>We sequenced the genome of Paenibacillus hemerocallicola KCTC 33185 for further insight into its adaptation and study the phylogeny of Paenibacillus.</title>
        <authorList>
            <person name="Narsing Rao M.P."/>
        </authorList>
    </citation>
    <scope>NUCLEOTIDE SEQUENCE [LARGE SCALE GENOMIC DNA]</scope>
    <source>
        <strain evidence="5 6">KCTC 33185</strain>
    </source>
</reference>
<dbReference type="Gene3D" id="1.10.10.60">
    <property type="entry name" value="Homeodomain-like"/>
    <property type="match status" value="1"/>
</dbReference>
<gene>
    <name evidence="5" type="ORF">FE784_33215</name>
</gene>
<dbReference type="PROSITE" id="PS01124">
    <property type="entry name" value="HTH_ARAC_FAMILY_2"/>
    <property type="match status" value="1"/>
</dbReference>
<dbReference type="OrthoDB" id="323290at2"/>
<keyword evidence="6" id="KW-1185">Reference proteome</keyword>
<keyword evidence="3" id="KW-0804">Transcription</keyword>
<dbReference type="GO" id="GO:0043565">
    <property type="term" value="F:sequence-specific DNA binding"/>
    <property type="evidence" value="ECO:0007669"/>
    <property type="project" value="InterPro"/>
</dbReference>